<dbReference type="Pfam" id="PF16220">
    <property type="entry name" value="DUF4880"/>
    <property type="match status" value="1"/>
</dbReference>
<dbReference type="InterPro" id="IPR006860">
    <property type="entry name" value="FecR"/>
</dbReference>
<gene>
    <name evidence="3" type="ORF">CAP51_07295</name>
</gene>
<name>A0A1Z9YZE1_9GAMM</name>
<dbReference type="PANTHER" id="PTHR30273:SF2">
    <property type="entry name" value="PROTEIN FECR"/>
    <property type="match status" value="1"/>
</dbReference>
<dbReference type="PIRSF" id="PIRSF018266">
    <property type="entry name" value="FecR"/>
    <property type="match status" value="1"/>
</dbReference>
<sequence length="320" mass="37037">MTTKQSIDPTILEKAADWLVLLHSGEMTEQQQLEFQQWQQQHPDHRIAIERATRFNKNFANLPNTLNINQLLNSKTTLQHTILKKFIWILSPVVATWLAYQYLPWQLWQADLSSKTGEVKSITLEDGSSLTLGSNSYVNLHFNDTVREIELIQGEIYIETAKQPPKHKRPFIVETQSGAIQALGTRFSVQQNKPSSSTLVHVFQHAVAIAPDQQTHRTILQQGEMAQFDQDHIQKVEKLQQTQPYWTQHILVVENKPLDQVLTEIYRYRHGQYFIDEAAKSIKVSGVFSLRNTQQSIETLAQTYDLKLNYYSDYVLYVSK</sequence>
<dbReference type="Gene3D" id="3.55.50.30">
    <property type="match status" value="1"/>
</dbReference>
<dbReference type="OrthoDB" id="1099576at2"/>
<protein>
    <recommendedName>
        <fullName evidence="5">Histidine kinase</fullName>
    </recommendedName>
</protein>
<dbReference type="InterPro" id="IPR032623">
    <property type="entry name" value="FecR_N"/>
</dbReference>
<reference evidence="3 4" key="1">
    <citation type="submission" date="2017-05" db="EMBL/GenBank/DDBJ databases">
        <title>Acinetobacter populi ANC 5415 (= PBJ7), whole genome shotgun sequencing project.</title>
        <authorList>
            <person name="Nemec A."/>
            <person name="Radolfova-Krizova L."/>
        </authorList>
    </citation>
    <scope>NUCLEOTIDE SEQUENCE [LARGE SCALE GENOMIC DNA]</scope>
    <source>
        <strain evidence="3 4">PBJ7</strain>
    </source>
</reference>
<dbReference type="Proteomes" id="UP000196536">
    <property type="component" value="Unassembled WGS sequence"/>
</dbReference>
<dbReference type="AlphaFoldDB" id="A0A1Z9YZE1"/>
<accession>A0A1Z9YZE1</accession>
<evidence type="ECO:0008006" key="5">
    <source>
        <dbReference type="Google" id="ProtNLM"/>
    </source>
</evidence>
<dbReference type="EMBL" id="NEXX01000002">
    <property type="protein sequence ID" value="OUY07547.1"/>
    <property type="molecule type" value="Genomic_DNA"/>
</dbReference>
<evidence type="ECO:0000259" key="2">
    <source>
        <dbReference type="Pfam" id="PF16220"/>
    </source>
</evidence>
<dbReference type="GO" id="GO:0016989">
    <property type="term" value="F:sigma factor antagonist activity"/>
    <property type="evidence" value="ECO:0007669"/>
    <property type="project" value="TreeGrafter"/>
</dbReference>
<dbReference type="Pfam" id="PF04773">
    <property type="entry name" value="FecR"/>
    <property type="match status" value="1"/>
</dbReference>
<organism evidence="3 4">
    <name type="scientific">Acinetobacter populi</name>
    <dbReference type="NCBI Taxonomy" id="1582270"/>
    <lineage>
        <taxon>Bacteria</taxon>
        <taxon>Pseudomonadati</taxon>
        <taxon>Pseudomonadota</taxon>
        <taxon>Gammaproteobacteria</taxon>
        <taxon>Moraxellales</taxon>
        <taxon>Moraxellaceae</taxon>
        <taxon>Acinetobacter</taxon>
    </lineage>
</organism>
<evidence type="ECO:0000313" key="4">
    <source>
        <dbReference type="Proteomes" id="UP000196536"/>
    </source>
</evidence>
<feature type="domain" description="FecR protein" evidence="1">
    <location>
        <begin position="111"/>
        <end position="203"/>
    </location>
</feature>
<dbReference type="PANTHER" id="PTHR30273">
    <property type="entry name" value="PERIPLASMIC SIGNAL SENSOR AND SIGMA FACTOR ACTIVATOR FECR-RELATED"/>
    <property type="match status" value="1"/>
</dbReference>
<evidence type="ECO:0000313" key="3">
    <source>
        <dbReference type="EMBL" id="OUY07547.1"/>
    </source>
</evidence>
<comment type="caution">
    <text evidence="3">The sequence shown here is derived from an EMBL/GenBank/DDBJ whole genome shotgun (WGS) entry which is preliminary data.</text>
</comment>
<proteinExistence type="predicted"/>
<keyword evidence="4" id="KW-1185">Reference proteome</keyword>
<dbReference type="InterPro" id="IPR012373">
    <property type="entry name" value="Ferrdict_sens_TM"/>
</dbReference>
<evidence type="ECO:0000259" key="1">
    <source>
        <dbReference type="Pfam" id="PF04773"/>
    </source>
</evidence>
<dbReference type="Gene3D" id="2.60.120.1440">
    <property type="match status" value="1"/>
</dbReference>
<feature type="domain" description="FecR N-terminal" evidence="2">
    <location>
        <begin position="14"/>
        <end position="54"/>
    </location>
</feature>
<dbReference type="RefSeq" id="WP_087620095.1">
    <property type="nucleotide sequence ID" value="NZ_NEXX01000002.1"/>
</dbReference>